<dbReference type="EMBL" id="CADEBD010000745">
    <property type="protein sequence ID" value="CAB3259682.1"/>
    <property type="molecule type" value="Genomic_DNA"/>
</dbReference>
<evidence type="ECO:0000313" key="1">
    <source>
        <dbReference type="EMBL" id="CAB3259682.1"/>
    </source>
</evidence>
<gene>
    <name evidence="1" type="ORF">APLA_LOCUS16661</name>
</gene>
<dbReference type="AlphaFoldDB" id="A0A8S1BLZ4"/>
<reference evidence="1 2" key="1">
    <citation type="submission" date="2020-04" db="EMBL/GenBank/DDBJ databases">
        <authorList>
            <person name="Wallbank WR R."/>
            <person name="Pardo Diaz C."/>
            <person name="Kozak K."/>
            <person name="Martin S."/>
            <person name="Jiggins C."/>
            <person name="Moest M."/>
            <person name="Warren A I."/>
            <person name="Byers J.R.P. K."/>
            <person name="Montejo-Kovacevich G."/>
            <person name="Yen C E."/>
        </authorList>
    </citation>
    <scope>NUCLEOTIDE SEQUENCE [LARGE SCALE GENOMIC DNA]</scope>
</reference>
<protein>
    <submittedName>
        <fullName evidence="1">Uncharacterized protein</fullName>
    </submittedName>
</protein>
<sequence>MAEKLNRLKTISLEMGLAFNKSKTRLMLIDRCASVQQTNLLQEKETVDQFQCLGSVITRGGSCDTEIRRRIDIAKTARTQLNKL</sequence>
<proteinExistence type="predicted"/>
<evidence type="ECO:0000313" key="2">
    <source>
        <dbReference type="Proteomes" id="UP000494256"/>
    </source>
</evidence>
<accession>A0A8S1BLZ4</accession>
<dbReference type="Proteomes" id="UP000494256">
    <property type="component" value="Unassembled WGS sequence"/>
</dbReference>
<organism evidence="1 2">
    <name type="scientific">Arctia plantaginis</name>
    <name type="common">Wood tiger moth</name>
    <name type="synonym">Phalaena plantaginis</name>
    <dbReference type="NCBI Taxonomy" id="874455"/>
    <lineage>
        <taxon>Eukaryota</taxon>
        <taxon>Metazoa</taxon>
        <taxon>Ecdysozoa</taxon>
        <taxon>Arthropoda</taxon>
        <taxon>Hexapoda</taxon>
        <taxon>Insecta</taxon>
        <taxon>Pterygota</taxon>
        <taxon>Neoptera</taxon>
        <taxon>Endopterygota</taxon>
        <taxon>Lepidoptera</taxon>
        <taxon>Glossata</taxon>
        <taxon>Ditrysia</taxon>
        <taxon>Noctuoidea</taxon>
        <taxon>Erebidae</taxon>
        <taxon>Arctiinae</taxon>
        <taxon>Arctia</taxon>
    </lineage>
</organism>
<dbReference type="OrthoDB" id="272977at2759"/>
<comment type="caution">
    <text evidence="1">The sequence shown here is derived from an EMBL/GenBank/DDBJ whole genome shotgun (WGS) entry which is preliminary data.</text>
</comment>
<name>A0A8S1BLZ4_ARCPL</name>